<gene>
    <name evidence="2" type="ORF">BG006_005381</name>
</gene>
<evidence type="ECO:0000256" key="1">
    <source>
        <dbReference type="SAM" id="MobiDB-lite"/>
    </source>
</evidence>
<protein>
    <submittedName>
        <fullName evidence="2">Uncharacterized protein</fullName>
    </submittedName>
</protein>
<evidence type="ECO:0000313" key="3">
    <source>
        <dbReference type="Proteomes" id="UP000696485"/>
    </source>
</evidence>
<proteinExistence type="predicted"/>
<feature type="compositionally biased region" description="Polar residues" evidence="1">
    <location>
        <begin position="1"/>
        <end position="18"/>
    </location>
</feature>
<feature type="compositionally biased region" description="Low complexity" evidence="1">
    <location>
        <begin position="57"/>
        <end position="71"/>
    </location>
</feature>
<dbReference type="EMBL" id="JAAAUY010000301">
    <property type="protein sequence ID" value="KAF9331795.1"/>
    <property type="molecule type" value="Genomic_DNA"/>
</dbReference>
<keyword evidence="3" id="KW-1185">Reference proteome</keyword>
<accession>A0A9P5VM47</accession>
<name>A0A9P5VM47_9FUNG</name>
<feature type="region of interest" description="Disordered" evidence="1">
    <location>
        <begin position="1"/>
        <end position="101"/>
    </location>
</feature>
<feature type="non-terminal residue" evidence="2">
    <location>
        <position position="101"/>
    </location>
</feature>
<evidence type="ECO:0000313" key="2">
    <source>
        <dbReference type="EMBL" id="KAF9331795.1"/>
    </source>
</evidence>
<reference evidence="2" key="1">
    <citation type="journal article" date="2020" name="Fungal Divers.">
        <title>Resolving the Mortierellaceae phylogeny through synthesis of multi-gene phylogenetics and phylogenomics.</title>
        <authorList>
            <person name="Vandepol N."/>
            <person name="Liber J."/>
            <person name="Desiro A."/>
            <person name="Na H."/>
            <person name="Kennedy M."/>
            <person name="Barry K."/>
            <person name="Grigoriev I.V."/>
            <person name="Miller A.N."/>
            <person name="O'Donnell K."/>
            <person name="Stajich J.E."/>
            <person name="Bonito G."/>
        </authorList>
    </citation>
    <scope>NUCLEOTIDE SEQUENCE</scope>
    <source>
        <strain evidence="2">NVP1</strain>
    </source>
</reference>
<comment type="caution">
    <text evidence="2">The sequence shown here is derived from an EMBL/GenBank/DDBJ whole genome shotgun (WGS) entry which is preliminary data.</text>
</comment>
<sequence>MQDQHYTFAQPHASQAGTRQEAPFPVLQRKFSKRSRQDLYQAYMEGPSSSSFHGFDSTGHSAGSSSALGSPGEDDDEGDHPGHKRHRRAEMEQDMSYTAME</sequence>
<organism evidence="2 3">
    <name type="scientific">Podila minutissima</name>
    <dbReference type="NCBI Taxonomy" id="64525"/>
    <lineage>
        <taxon>Eukaryota</taxon>
        <taxon>Fungi</taxon>
        <taxon>Fungi incertae sedis</taxon>
        <taxon>Mucoromycota</taxon>
        <taxon>Mortierellomycotina</taxon>
        <taxon>Mortierellomycetes</taxon>
        <taxon>Mortierellales</taxon>
        <taxon>Mortierellaceae</taxon>
        <taxon>Podila</taxon>
    </lineage>
</organism>
<dbReference type="Proteomes" id="UP000696485">
    <property type="component" value="Unassembled WGS sequence"/>
</dbReference>
<dbReference type="AlphaFoldDB" id="A0A9P5VM47"/>